<dbReference type="InterPro" id="IPR037138">
    <property type="entry name" value="His_deacetylse_dom_sf"/>
</dbReference>
<proteinExistence type="inferred from homology"/>
<evidence type="ECO:0000259" key="2">
    <source>
        <dbReference type="Pfam" id="PF00850"/>
    </source>
</evidence>
<dbReference type="InterPro" id="IPR023696">
    <property type="entry name" value="Ureohydrolase_dom_sf"/>
</dbReference>
<gene>
    <name evidence="3" type="ORF">BH720_24150</name>
</gene>
<evidence type="ECO:0000256" key="1">
    <source>
        <dbReference type="ARBA" id="ARBA00005947"/>
    </source>
</evidence>
<dbReference type="InterPro" id="IPR023801">
    <property type="entry name" value="His_deacetylse_dom"/>
</dbReference>
<dbReference type="SUPFAM" id="SSF52768">
    <property type="entry name" value="Arginase/deacetylase"/>
    <property type="match status" value="1"/>
</dbReference>
<comment type="caution">
    <text evidence="3">The sequence shown here is derived from an EMBL/GenBank/DDBJ whole genome shotgun (WGS) entry which is preliminary data.</text>
</comment>
<accession>A0A1E5QD66</accession>
<protein>
    <recommendedName>
        <fullName evidence="2">Histone deacetylase domain-containing protein</fullName>
    </recommendedName>
</protein>
<dbReference type="PRINTS" id="PR01270">
    <property type="entry name" value="HDASUPER"/>
</dbReference>
<dbReference type="CDD" id="cd09992">
    <property type="entry name" value="HDAC_classII"/>
    <property type="match status" value="1"/>
</dbReference>
<dbReference type="Pfam" id="PF00850">
    <property type="entry name" value="Hist_deacetyl"/>
    <property type="match status" value="1"/>
</dbReference>
<dbReference type="PANTHER" id="PTHR10625:SF10">
    <property type="entry name" value="HISTONE DEACETYLASE HDAC1"/>
    <property type="match status" value="1"/>
</dbReference>
<dbReference type="GO" id="GO:0004407">
    <property type="term" value="F:histone deacetylase activity"/>
    <property type="evidence" value="ECO:0007669"/>
    <property type="project" value="TreeGrafter"/>
</dbReference>
<dbReference type="OrthoDB" id="9808367at2"/>
<dbReference type="InterPro" id="IPR000286">
    <property type="entry name" value="HDACs"/>
</dbReference>
<dbReference type="Gene3D" id="3.40.800.20">
    <property type="entry name" value="Histone deacetylase domain"/>
    <property type="match status" value="1"/>
</dbReference>
<organism evidence="3">
    <name type="scientific">Desertifilum tharense IPPAS B-1220</name>
    <dbReference type="NCBI Taxonomy" id="1781255"/>
    <lineage>
        <taxon>Bacteria</taxon>
        <taxon>Bacillati</taxon>
        <taxon>Cyanobacteriota</taxon>
        <taxon>Cyanophyceae</taxon>
        <taxon>Desertifilales</taxon>
        <taxon>Desertifilaceae</taxon>
        <taxon>Desertifilum</taxon>
    </lineage>
</organism>
<dbReference type="RefSeq" id="WP_069969788.1">
    <property type="nucleotide sequence ID" value="NZ_CM124774.1"/>
</dbReference>
<dbReference type="GO" id="GO:0040029">
    <property type="term" value="P:epigenetic regulation of gene expression"/>
    <property type="evidence" value="ECO:0007669"/>
    <property type="project" value="TreeGrafter"/>
</dbReference>
<dbReference type="PANTHER" id="PTHR10625">
    <property type="entry name" value="HISTONE DEACETYLASE HDAC1-RELATED"/>
    <property type="match status" value="1"/>
</dbReference>
<reference evidence="3" key="1">
    <citation type="submission" date="2016-09" db="EMBL/GenBank/DDBJ databases">
        <title>Draft genome of thermotolerant cyanobacterium Desertifilum sp. strain IPPAS B-1220.</title>
        <authorList>
            <person name="Sinetova M.A."/>
            <person name="Bolakhan K."/>
            <person name="Zayadan B.K."/>
            <person name="Mironov K.S."/>
            <person name="Ustinova V."/>
            <person name="Kupriyanova E.V."/>
            <person name="Sidorov R.A."/>
            <person name="Skrypnik A.N."/>
            <person name="Gogoleva N.E."/>
            <person name="Gogolev Y.V."/>
            <person name="Los D.A."/>
        </authorList>
    </citation>
    <scope>NUCLEOTIDE SEQUENCE [LARGE SCALE GENOMIC DNA]</scope>
    <source>
        <strain evidence="3">IPPAS B-1220</strain>
    </source>
</reference>
<dbReference type="EMBL" id="MJGC01000121">
    <property type="protein sequence ID" value="OEJ72595.1"/>
    <property type="molecule type" value="Genomic_DNA"/>
</dbReference>
<dbReference type="STRING" id="1781255.BH720_24150"/>
<name>A0A1E5QD66_9CYAN</name>
<sequence>MSLFPVIYADEFLLHETGWMHPEKPERLTAIVKALKAAPWADRLEWQHPTPVEQRPVKPHLEKVHTPSYIETVRRVANQGGGFLEPDTPLSPRSYEVATLAVSAWLDGIDRVLGRNEPAFVLSRPPGHHALKADGMGFCVFGNAAIAAYYALAQPGIRRVAILDWDVHHGNGTQEMVESHPQIAYCSLHQSPYYPGTGEETERGFYENVLNLPMSRGSAIAQYEPLFADKIIPFLQNFNPDLLIVSAGYDANADDPLAGISLQPQDYGTLTRYCLQLTRRILFGLEGGYDFNSLARSVVATIEACLQES</sequence>
<feature type="domain" description="Histone deacetylase" evidence="2">
    <location>
        <begin position="21"/>
        <end position="304"/>
    </location>
</feature>
<evidence type="ECO:0000313" key="3">
    <source>
        <dbReference type="EMBL" id="OEJ72595.1"/>
    </source>
</evidence>
<comment type="similarity">
    <text evidence="1">Belongs to the histone deacetylase family.</text>
</comment>
<dbReference type="AlphaFoldDB" id="A0A1E5QD66"/>